<dbReference type="InterPro" id="IPR013785">
    <property type="entry name" value="Aldolase_TIM"/>
</dbReference>
<keyword evidence="4 6" id="KW-0324">Glycolysis</keyword>
<evidence type="ECO:0000256" key="6">
    <source>
        <dbReference type="HAMAP-Rule" id="MF_00147"/>
    </source>
</evidence>
<dbReference type="NCBIfam" id="TIGR00419">
    <property type="entry name" value="tim"/>
    <property type="match status" value="1"/>
</dbReference>
<dbReference type="Gene3D" id="3.20.20.70">
    <property type="entry name" value="Aldolase class I"/>
    <property type="match status" value="1"/>
</dbReference>
<dbReference type="PROSITE" id="PS51440">
    <property type="entry name" value="TIM_2"/>
    <property type="match status" value="1"/>
</dbReference>
<comment type="subcellular location">
    <subcellularLocation>
        <location evidence="6 7">Cytoplasm</location>
    </subcellularLocation>
</comment>
<feature type="active site" description="Proton acceptor" evidence="6">
    <location>
        <position position="167"/>
    </location>
</feature>
<comment type="pathway">
    <text evidence="6 7">Carbohydrate degradation; glycolysis; D-glyceraldehyde 3-phosphate from glycerone phosphate: step 1/1.</text>
</comment>
<reference evidence="8 9" key="1">
    <citation type="submission" date="2021-11" db="EMBL/GenBank/DDBJ databases">
        <title>Comparative genomics of bee honey and flower isolates.</title>
        <authorList>
            <person name="Bechtner J.D."/>
            <person name="Gallus M.K."/>
            <person name="Ehrmann M."/>
        </authorList>
    </citation>
    <scope>NUCLEOTIDE SEQUENCE [LARGE SCALE GENOMIC DNA]</scope>
    <source>
        <strain evidence="8 9">M161</strain>
    </source>
</reference>
<dbReference type="Proteomes" id="UP001522905">
    <property type="component" value="Unassembled WGS sequence"/>
</dbReference>
<evidence type="ECO:0000256" key="1">
    <source>
        <dbReference type="ARBA" id="ARBA00007422"/>
    </source>
</evidence>
<name>A0ABT0I2Y9_9LACO</name>
<dbReference type="InterPro" id="IPR022896">
    <property type="entry name" value="TrioseP_Isoase_bac/euk"/>
</dbReference>
<dbReference type="PROSITE" id="PS00171">
    <property type="entry name" value="TIM_1"/>
    <property type="match status" value="1"/>
</dbReference>
<organism evidence="8 9">
    <name type="scientific">Apilactobacillus xinyiensis</name>
    <dbReference type="NCBI Taxonomy" id="2841032"/>
    <lineage>
        <taxon>Bacteria</taxon>
        <taxon>Bacillati</taxon>
        <taxon>Bacillota</taxon>
        <taxon>Bacilli</taxon>
        <taxon>Lactobacillales</taxon>
        <taxon>Lactobacillaceae</taxon>
        <taxon>Apilactobacillus</taxon>
    </lineage>
</organism>
<gene>
    <name evidence="6 8" type="primary">tpiA</name>
    <name evidence="8" type="ORF">LNP07_06025</name>
</gene>
<protein>
    <recommendedName>
        <fullName evidence="6 7">Triosephosphate isomerase</fullName>
        <shortName evidence="6">TIM</shortName>
        <shortName evidence="6">TPI</shortName>
        <ecNumber evidence="6 7">5.3.1.1</ecNumber>
    </recommendedName>
    <alternativeName>
        <fullName evidence="6">Triose-phosphate isomerase</fullName>
    </alternativeName>
</protein>
<dbReference type="InterPro" id="IPR000652">
    <property type="entry name" value="Triosephosphate_isomerase"/>
</dbReference>
<evidence type="ECO:0000256" key="3">
    <source>
        <dbReference type="ARBA" id="ARBA00022490"/>
    </source>
</evidence>
<dbReference type="PANTHER" id="PTHR21139:SF42">
    <property type="entry name" value="TRIOSEPHOSPHATE ISOMERASE"/>
    <property type="match status" value="1"/>
</dbReference>
<accession>A0ABT0I2Y9</accession>
<comment type="function">
    <text evidence="6">Involved in the gluconeogenesis. Catalyzes stereospecifically the conversion of dihydroxyacetone phosphate (DHAP) to D-glyceraldehyde-3-phosphate (G3P).</text>
</comment>
<evidence type="ECO:0000256" key="4">
    <source>
        <dbReference type="ARBA" id="ARBA00023152"/>
    </source>
</evidence>
<evidence type="ECO:0000256" key="7">
    <source>
        <dbReference type="RuleBase" id="RU363013"/>
    </source>
</evidence>
<dbReference type="EMBL" id="JAJIAO010000006">
    <property type="protein sequence ID" value="MCK8625069.1"/>
    <property type="molecule type" value="Genomic_DNA"/>
</dbReference>
<dbReference type="EC" id="5.3.1.1" evidence="6 7"/>
<comment type="similarity">
    <text evidence="1 6 7">Belongs to the triosephosphate isomerase family.</text>
</comment>
<feature type="binding site" evidence="6">
    <location>
        <position position="173"/>
    </location>
    <ligand>
        <name>substrate</name>
    </ligand>
</feature>
<comment type="pathway">
    <text evidence="6 7">Carbohydrate biosynthesis; gluconeogenesis.</text>
</comment>
<dbReference type="Pfam" id="PF00121">
    <property type="entry name" value="TIM"/>
    <property type="match status" value="1"/>
</dbReference>
<feature type="binding site" evidence="6">
    <location>
        <begin position="9"/>
        <end position="11"/>
    </location>
    <ligand>
        <name>substrate</name>
    </ligand>
</feature>
<dbReference type="InterPro" id="IPR020861">
    <property type="entry name" value="Triosephosphate_isomerase_AS"/>
</dbReference>
<evidence type="ECO:0000313" key="9">
    <source>
        <dbReference type="Proteomes" id="UP001522905"/>
    </source>
</evidence>
<feature type="active site" description="Electrophile" evidence="6">
    <location>
        <position position="95"/>
    </location>
</feature>
<dbReference type="SUPFAM" id="SSF51351">
    <property type="entry name" value="Triosephosphate isomerase (TIM)"/>
    <property type="match status" value="1"/>
</dbReference>
<dbReference type="GO" id="GO:0004807">
    <property type="term" value="F:triose-phosphate isomerase activity"/>
    <property type="evidence" value="ECO:0007669"/>
    <property type="project" value="UniProtKB-EC"/>
</dbReference>
<sequence length="251" mass="27754">MRIPFIAGNWKMNLTLSEAENFVKIVSGRLPDADQIETAIAASPLFLPSMIKLSKDSPLKIAAQNCFYKDNGAYTGEVSPMTLKDIGVSYVILGHSERRRYFHETNKMINLKVLSVLKNGMSPIIGCDEKMSKIKSNHHMKWLDNPVSEALRGVSAEDMSKVLIAYEPSWAIGTGRAASKEEAEDGCSLIRTTISELYSPQIADQVRILYGGSVSDKNVANLMQCHDIDGVLAGKASLQPEKFLKLLNYQK</sequence>
<evidence type="ECO:0000313" key="8">
    <source>
        <dbReference type="EMBL" id="MCK8625069.1"/>
    </source>
</evidence>
<dbReference type="InterPro" id="IPR035990">
    <property type="entry name" value="TIM_sf"/>
</dbReference>
<keyword evidence="3 6" id="KW-0963">Cytoplasm</keyword>
<dbReference type="PANTHER" id="PTHR21139">
    <property type="entry name" value="TRIOSEPHOSPHATE ISOMERASE"/>
    <property type="match status" value="1"/>
</dbReference>
<keyword evidence="9" id="KW-1185">Reference proteome</keyword>
<dbReference type="CDD" id="cd00311">
    <property type="entry name" value="TIM"/>
    <property type="match status" value="1"/>
</dbReference>
<dbReference type="RefSeq" id="WP_220727910.1">
    <property type="nucleotide sequence ID" value="NZ_BPLM01000003.1"/>
</dbReference>
<evidence type="ECO:0000256" key="2">
    <source>
        <dbReference type="ARBA" id="ARBA00022432"/>
    </source>
</evidence>
<keyword evidence="5 6" id="KW-0413">Isomerase</keyword>
<comment type="subunit">
    <text evidence="6 7">Homodimer.</text>
</comment>
<keyword evidence="2 6" id="KW-0312">Gluconeogenesis</keyword>
<comment type="caution">
    <text evidence="6">Lacks conserved residue(s) required for the propagation of feature annotation.</text>
</comment>
<dbReference type="HAMAP" id="MF_00147_B">
    <property type="entry name" value="TIM_B"/>
    <property type="match status" value="1"/>
</dbReference>
<comment type="catalytic activity">
    <reaction evidence="6 7">
        <text>D-glyceraldehyde 3-phosphate = dihydroxyacetone phosphate</text>
        <dbReference type="Rhea" id="RHEA:18585"/>
        <dbReference type="ChEBI" id="CHEBI:57642"/>
        <dbReference type="ChEBI" id="CHEBI:59776"/>
        <dbReference type="EC" id="5.3.1.1"/>
    </reaction>
</comment>
<evidence type="ECO:0000256" key="5">
    <source>
        <dbReference type="ARBA" id="ARBA00023235"/>
    </source>
</evidence>
<feature type="binding site" evidence="6">
    <location>
        <position position="213"/>
    </location>
    <ligand>
        <name>substrate</name>
    </ligand>
</feature>
<proteinExistence type="inferred from homology"/>
<comment type="caution">
    <text evidence="8">The sequence shown here is derived from an EMBL/GenBank/DDBJ whole genome shotgun (WGS) entry which is preliminary data.</text>
</comment>